<dbReference type="Gene3D" id="1.20.1500.10">
    <property type="entry name" value="YheA/YmcA-like"/>
    <property type="match status" value="1"/>
</dbReference>
<dbReference type="PANTHER" id="PTHR38448:SF1">
    <property type="entry name" value="YLBF FAMILY REGULATOR"/>
    <property type="match status" value="1"/>
</dbReference>
<dbReference type="InterPro" id="IPR052767">
    <property type="entry name" value="Bact_com_dev_regulator"/>
</dbReference>
<proteinExistence type="predicted"/>
<evidence type="ECO:0000313" key="1">
    <source>
        <dbReference type="EMBL" id="MFD2670017.1"/>
    </source>
</evidence>
<dbReference type="InterPro" id="IPR010368">
    <property type="entry name" value="Com_YlbF"/>
</dbReference>
<gene>
    <name evidence="1" type="ORF">ACFSUC_00170</name>
</gene>
<dbReference type="Proteomes" id="UP001597497">
    <property type="component" value="Unassembled WGS sequence"/>
</dbReference>
<dbReference type="Pfam" id="PF06133">
    <property type="entry name" value="Com_YlbF"/>
    <property type="match status" value="1"/>
</dbReference>
<dbReference type="InterPro" id="IPR023378">
    <property type="entry name" value="YheA/YmcA-like_dom_sf"/>
</dbReference>
<comment type="caution">
    <text evidence="1">The sequence shown here is derived from an EMBL/GenBank/DDBJ whole genome shotgun (WGS) entry which is preliminary data.</text>
</comment>
<keyword evidence="2" id="KW-1185">Reference proteome</keyword>
<sequence length="147" mass="17161">MAQHHDHVDSCNMVKHQVEDLVVREDIMAKAKELANLLTTSEEVQIYQQAEKRIQDNEKIQNLIVQIKKKQKEIVGFEYFKNEDMVKKIEAEMQALQDELDEIPLVQQFQQSQSDINYLLQLIVQVLKDTLSEQINVQAGTEPDLER</sequence>
<evidence type="ECO:0000313" key="2">
    <source>
        <dbReference type="Proteomes" id="UP001597497"/>
    </source>
</evidence>
<accession>A0ABW5R7F1</accession>
<reference evidence="2" key="1">
    <citation type="journal article" date="2019" name="Int. J. Syst. Evol. Microbiol.">
        <title>The Global Catalogue of Microorganisms (GCM) 10K type strain sequencing project: providing services to taxonomists for standard genome sequencing and annotation.</title>
        <authorList>
            <consortium name="The Broad Institute Genomics Platform"/>
            <consortium name="The Broad Institute Genome Sequencing Center for Infectious Disease"/>
            <person name="Wu L."/>
            <person name="Ma J."/>
        </authorList>
    </citation>
    <scope>NUCLEOTIDE SEQUENCE [LARGE SCALE GENOMIC DNA]</scope>
    <source>
        <strain evidence="2">KCTC 33676</strain>
    </source>
</reference>
<organism evidence="1 2">
    <name type="scientific">Marinicrinis sediminis</name>
    <dbReference type="NCBI Taxonomy" id="1652465"/>
    <lineage>
        <taxon>Bacteria</taxon>
        <taxon>Bacillati</taxon>
        <taxon>Bacillota</taxon>
        <taxon>Bacilli</taxon>
        <taxon>Bacillales</taxon>
        <taxon>Paenibacillaceae</taxon>
    </lineage>
</organism>
<dbReference type="EMBL" id="JBHUMM010000001">
    <property type="protein sequence ID" value="MFD2670017.1"/>
    <property type="molecule type" value="Genomic_DNA"/>
</dbReference>
<dbReference type="SUPFAM" id="SSF158622">
    <property type="entry name" value="YheA/YmcA-like"/>
    <property type="match status" value="1"/>
</dbReference>
<dbReference type="RefSeq" id="WP_379927368.1">
    <property type="nucleotide sequence ID" value="NZ_JBHUMM010000001.1"/>
</dbReference>
<name>A0ABW5R7F1_9BACL</name>
<dbReference type="PANTHER" id="PTHR38448">
    <property type="entry name" value="REGULATORY PROTEIN YLBF-RELATED"/>
    <property type="match status" value="1"/>
</dbReference>
<protein>
    <submittedName>
        <fullName evidence="1">RicAFT regulatory complex protein RicA family protein</fullName>
    </submittedName>
</protein>